<evidence type="ECO:0000256" key="2">
    <source>
        <dbReference type="SAM" id="SignalP"/>
    </source>
</evidence>
<organism evidence="3 4">
    <name type="scientific">Rattus norvegicus</name>
    <name type="common">Rat</name>
    <dbReference type="NCBI Taxonomy" id="10116"/>
    <lineage>
        <taxon>Eukaryota</taxon>
        <taxon>Metazoa</taxon>
        <taxon>Chordata</taxon>
        <taxon>Craniata</taxon>
        <taxon>Vertebrata</taxon>
        <taxon>Euteleostomi</taxon>
        <taxon>Mammalia</taxon>
        <taxon>Eutheria</taxon>
        <taxon>Euarchontoglires</taxon>
        <taxon>Glires</taxon>
        <taxon>Rodentia</taxon>
        <taxon>Myomorpha</taxon>
        <taxon>Muroidea</taxon>
        <taxon>Muridae</taxon>
        <taxon>Murinae</taxon>
        <taxon>Rattus</taxon>
    </lineage>
</organism>
<dbReference type="AlphaFoldDB" id="A6JGH5"/>
<evidence type="ECO:0000256" key="1">
    <source>
        <dbReference type="SAM" id="Phobius"/>
    </source>
</evidence>
<feature type="transmembrane region" description="Helical" evidence="1">
    <location>
        <begin position="75"/>
        <end position="95"/>
    </location>
</feature>
<name>A6JGH5_RAT</name>
<feature type="chain" id="PRO_5039921625" evidence="2">
    <location>
        <begin position="18"/>
        <end position="103"/>
    </location>
</feature>
<feature type="signal peptide" evidence="2">
    <location>
        <begin position="1"/>
        <end position="17"/>
    </location>
</feature>
<proteinExistence type="predicted"/>
<reference evidence="4" key="1">
    <citation type="submission" date="2005-09" db="EMBL/GenBank/DDBJ databases">
        <authorList>
            <person name="Mural R.J."/>
            <person name="Li P.W."/>
            <person name="Adams M.D."/>
            <person name="Amanatides P.G."/>
            <person name="Baden-Tillson H."/>
            <person name="Barnstead M."/>
            <person name="Chin S.H."/>
            <person name="Dew I."/>
            <person name="Evans C.A."/>
            <person name="Ferriera S."/>
            <person name="Flanigan M."/>
            <person name="Fosler C."/>
            <person name="Glodek A."/>
            <person name="Gu Z."/>
            <person name="Holt R.A."/>
            <person name="Jennings D."/>
            <person name="Kraft C.L."/>
            <person name="Lu F."/>
            <person name="Nguyen T."/>
            <person name="Nusskern D.R."/>
            <person name="Pfannkoch C.M."/>
            <person name="Sitter C."/>
            <person name="Sutton G.G."/>
            <person name="Venter J.C."/>
            <person name="Wang Z."/>
            <person name="Woodage T."/>
            <person name="Zheng X.H."/>
            <person name="Zhong F."/>
        </authorList>
    </citation>
    <scope>NUCLEOTIDE SEQUENCE [LARGE SCALE GENOMIC DNA]</scope>
    <source>
        <strain>BN</strain>
        <strain evidence="4">Sprague-Dawley</strain>
    </source>
</reference>
<dbReference type="Proteomes" id="UP000234681">
    <property type="component" value="Chromosome 13"/>
</dbReference>
<accession>A6JGH5</accession>
<gene>
    <name evidence="3" type="ORF">rCG_20209</name>
</gene>
<dbReference type="EMBL" id="CH473985">
    <property type="protein sequence ID" value="EDL94831.1"/>
    <property type="molecule type" value="Genomic_DNA"/>
</dbReference>
<sequence>MKTVYLLLHIGWQRALGSSPAIQLQSQDWISQGGDSHETCKLPSDLHIQALACACTHAPAHERKHLKTFLSSSNLYLLFCVWVFCFLFLCGFLLISTDKSFCK</sequence>
<protein>
    <submittedName>
        <fullName evidence="3">RCG20209</fullName>
    </submittedName>
</protein>
<keyword evidence="1" id="KW-1133">Transmembrane helix</keyword>
<evidence type="ECO:0000313" key="3">
    <source>
        <dbReference type="EMBL" id="EDL94831.1"/>
    </source>
</evidence>
<keyword evidence="1" id="KW-0812">Transmembrane</keyword>
<keyword evidence="1" id="KW-0472">Membrane</keyword>
<keyword evidence="2" id="KW-0732">Signal</keyword>
<evidence type="ECO:0000313" key="4">
    <source>
        <dbReference type="Proteomes" id="UP000234681"/>
    </source>
</evidence>